<feature type="domain" description="Aminoglycoside phosphotransferase" evidence="1">
    <location>
        <begin position="109"/>
        <end position="307"/>
    </location>
</feature>
<evidence type="ECO:0000313" key="3">
    <source>
        <dbReference type="Proteomes" id="UP000036947"/>
    </source>
</evidence>
<dbReference type="PANTHER" id="PTHR21310:SF54">
    <property type="entry name" value="AMINOGLYCOSIDE PHOSPHOTRANSFERASE DOMAIN-CONTAINING PROTEIN"/>
    <property type="match status" value="1"/>
</dbReference>
<dbReference type="Gene3D" id="3.90.1200.10">
    <property type="match status" value="1"/>
</dbReference>
<sequence length="332" mass="37457">HKLVRVLHTLGIVGDVDVGAIPALHATVSLKSLPSGSLVTFEQSSFFSRNGPDAALPSPREALTKSAAEDPYFKEHINHPPVFFESLGLVVKFGTEPTVTIAEGQCLWSLRQLLPQVPVPEIYGWIQDGDNTFLYMELVQGVTLENRWDSLNRTERVGVCEHLRDIITQLRRLRQDPSDLFLGHINRNPYSDVVFTNGVLPRAGPFHSVKEFHDWLSAMIRRGKECHWPGVAPEDIPDPYRQLLSDDAAVVFTHADLHPSNIMVSSESPCRVTALIDWEQSGWYPDYWEFCKAEYTVDTRAEWATEYLPQFLKEPSDSCLDGFATYSKAYGL</sequence>
<dbReference type="Pfam" id="PF01636">
    <property type="entry name" value="APH"/>
    <property type="match status" value="1"/>
</dbReference>
<name>A0A0L0NFT7_TOLOC</name>
<dbReference type="SUPFAM" id="SSF56112">
    <property type="entry name" value="Protein kinase-like (PK-like)"/>
    <property type="match status" value="1"/>
</dbReference>
<dbReference type="Proteomes" id="UP000036947">
    <property type="component" value="Unassembled WGS sequence"/>
</dbReference>
<dbReference type="InterPro" id="IPR002575">
    <property type="entry name" value="Aminoglycoside_PTrfase"/>
</dbReference>
<keyword evidence="3" id="KW-1185">Reference proteome</keyword>
<gene>
    <name evidence="2" type="ORF">TOPH_02810</name>
</gene>
<proteinExistence type="predicted"/>
<organism evidence="2 3">
    <name type="scientific">Tolypocladium ophioglossoides (strain CBS 100239)</name>
    <name type="common">Snaketongue truffleclub</name>
    <name type="synonym">Elaphocordyceps ophioglossoides</name>
    <dbReference type="NCBI Taxonomy" id="1163406"/>
    <lineage>
        <taxon>Eukaryota</taxon>
        <taxon>Fungi</taxon>
        <taxon>Dikarya</taxon>
        <taxon>Ascomycota</taxon>
        <taxon>Pezizomycotina</taxon>
        <taxon>Sordariomycetes</taxon>
        <taxon>Hypocreomycetidae</taxon>
        <taxon>Hypocreales</taxon>
        <taxon>Ophiocordycipitaceae</taxon>
        <taxon>Tolypocladium</taxon>
    </lineage>
</organism>
<dbReference type="AlphaFoldDB" id="A0A0L0NFT7"/>
<dbReference type="OrthoDB" id="5404599at2759"/>
<evidence type="ECO:0000313" key="2">
    <source>
        <dbReference type="EMBL" id="KND92590.1"/>
    </source>
</evidence>
<accession>A0A0L0NFT7</accession>
<feature type="non-terminal residue" evidence="2">
    <location>
        <position position="1"/>
    </location>
</feature>
<dbReference type="EMBL" id="LFRF01000005">
    <property type="protein sequence ID" value="KND92590.1"/>
    <property type="molecule type" value="Genomic_DNA"/>
</dbReference>
<dbReference type="STRING" id="1163406.A0A0L0NFT7"/>
<dbReference type="PANTHER" id="PTHR21310">
    <property type="entry name" value="AMINOGLYCOSIDE PHOSPHOTRANSFERASE-RELATED-RELATED"/>
    <property type="match status" value="1"/>
</dbReference>
<dbReference type="InterPro" id="IPR051678">
    <property type="entry name" value="AGP_Transferase"/>
</dbReference>
<dbReference type="InterPro" id="IPR011009">
    <property type="entry name" value="Kinase-like_dom_sf"/>
</dbReference>
<feature type="non-terminal residue" evidence="2">
    <location>
        <position position="332"/>
    </location>
</feature>
<reference evidence="2 3" key="1">
    <citation type="journal article" date="2015" name="BMC Genomics">
        <title>The genome of the truffle-parasite Tolypocladium ophioglossoides and the evolution of antifungal peptaibiotics.</title>
        <authorList>
            <person name="Quandt C.A."/>
            <person name="Bushley K.E."/>
            <person name="Spatafora J.W."/>
        </authorList>
    </citation>
    <scope>NUCLEOTIDE SEQUENCE [LARGE SCALE GENOMIC DNA]</scope>
    <source>
        <strain evidence="2 3">CBS 100239</strain>
    </source>
</reference>
<protein>
    <recommendedName>
        <fullName evidence="1">Aminoglycoside phosphotransferase domain-containing protein</fullName>
    </recommendedName>
</protein>
<comment type="caution">
    <text evidence="2">The sequence shown here is derived from an EMBL/GenBank/DDBJ whole genome shotgun (WGS) entry which is preliminary data.</text>
</comment>
<evidence type="ECO:0000259" key="1">
    <source>
        <dbReference type="Pfam" id="PF01636"/>
    </source>
</evidence>
<dbReference type="CDD" id="cd05120">
    <property type="entry name" value="APH_ChoK_like"/>
    <property type="match status" value="1"/>
</dbReference>